<dbReference type="InterPro" id="IPR022742">
    <property type="entry name" value="Hydrolase_4"/>
</dbReference>
<proteinExistence type="predicted"/>
<accession>A0A7Y9LPG1</accession>
<gene>
    <name evidence="3" type="ORF">FHW18_003704</name>
</gene>
<dbReference type="EMBL" id="JACBYR010000001">
    <property type="protein sequence ID" value="NYE84433.1"/>
    <property type="molecule type" value="Genomic_DNA"/>
</dbReference>
<dbReference type="PROSITE" id="PS51257">
    <property type="entry name" value="PROKAR_LIPOPROTEIN"/>
    <property type="match status" value="1"/>
</dbReference>
<dbReference type="PANTHER" id="PTHR12277">
    <property type="entry name" value="ALPHA/BETA HYDROLASE DOMAIN-CONTAINING PROTEIN"/>
    <property type="match status" value="1"/>
</dbReference>
<evidence type="ECO:0000313" key="3">
    <source>
        <dbReference type="EMBL" id="NYE84433.1"/>
    </source>
</evidence>
<organism evidence="3 4">
    <name type="scientific">Pigmentiphaga litoralis</name>
    <dbReference type="NCBI Taxonomy" id="516702"/>
    <lineage>
        <taxon>Bacteria</taxon>
        <taxon>Pseudomonadati</taxon>
        <taxon>Pseudomonadota</taxon>
        <taxon>Betaproteobacteria</taxon>
        <taxon>Burkholderiales</taxon>
        <taxon>Alcaligenaceae</taxon>
        <taxon>Pigmentiphaga</taxon>
    </lineage>
</organism>
<dbReference type="Gene3D" id="3.40.50.1820">
    <property type="entry name" value="alpha/beta hydrolase"/>
    <property type="match status" value="1"/>
</dbReference>
<dbReference type="InterPro" id="IPR029058">
    <property type="entry name" value="AB_hydrolase_fold"/>
</dbReference>
<keyword evidence="1" id="KW-0732">Signal</keyword>
<dbReference type="PRINTS" id="PR00111">
    <property type="entry name" value="ABHYDROLASE"/>
</dbReference>
<evidence type="ECO:0000313" key="4">
    <source>
        <dbReference type="Proteomes" id="UP000542125"/>
    </source>
</evidence>
<dbReference type="PANTHER" id="PTHR12277:SF81">
    <property type="entry name" value="PROTEIN ABHD13"/>
    <property type="match status" value="1"/>
</dbReference>
<sequence>MTRSFPLWRSLAALGSLLAAVTGCSSWDTWQREKIFAPARTDGSWYREPLAGTDQFDLALASGDKVHAWYWQNPDPKAPAVLYLHGSRWNLNGSAFRIERWADMGFSVLAIDYRGFGKSTEILPSETSAYEDATAALLELARRQPDPSKRFVYGHSLGGAVAVELASQATPAAPFAGLIVESSFTSIGEMVQTTKYGWIPGLPILVTQDFNSKKKMSRVTAPVLIIHGTSDSVIPHTMSDQLLAAATSAPPDLRRLLKVEGASHSNASRSGPAYVQAVQSFVRDASKAYAAPAAIAGK</sequence>
<protein>
    <recommendedName>
        <fullName evidence="2">Serine aminopeptidase S33 domain-containing protein</fullName>
    </recommendedName>
</protein>
<name>A0A7Y9LPG1_9BURK</name>
<dbReference type="Proteomes" id="UP000542125">
    <property type="component" value="Unassembled WGS sequence"/>
</dbReference>
<dbReference type="SUPFAM" id="SSF53474">
    <property type="entry name" value="alpha/beta-Hydrolases"/>
    <property type="match status" value="1"/>
</dbReference>
<dbReference type="Pfam" id="PF12146">
    <property type="entry name" value="Hydrolase_4"/>
    <property type="match status" value="1"/>
</dbReference>
<feature type="signal peptide" evidence="1">
    <location>
        <begin position="1"/>
        <end position="19"/>
    </location>
</feature>
<feature type="domain" description="Serine aminopeptidase S33" evidence="2">
    <location>
        <begin position="79"/>
        <end position="191"/>
    </location>
</feature>
<feature type="chain" id="PRO_5030704259" description="Serine aminopeptidase S33 domain-containing protein" evidence="1">
    <location>
        <begin position="20"/>
        <end position="298"/>
    </location>
</feature>
<evidence type="ECO:0000259" key="2">
    <source>
        <dbReference type="Pfam" id="PF12146"/>
    </source>
</evidence>
<dbReference type="RefSeq" id="WP_179588118.1">
    <property type="nucleotide sequence ID" value="NZ_JACBYR010000001.1"/>
</dbReference>
<reference evidence="3 4" key="1">
    <citation type="submission" date="2020-07" db="EMBL/GenBank/DDBJ databases">
        <title>Genomic Encyclopedia of Type Strains, Phase IV (KMG-V): Genome sequencing to study the core and pangenomes of soil and plant-associated prokaryotes.</title>
        <authorList>
            <person name="Whitman W."/>
        </authorList>
    </citation>
    <scope>NUCLEOTIDE SEQUENCE [LARGE SCALE GENOMIC DNA]</scope>
    <source>
        <strain evidence="3 4">SAS40</strain>
    </source>
</reference>
<dbReference type="AlphaFoldDB" id="A0A7Y9LPG1"/>
<dbReference type="InterPro" id="IPR000073">
    <property type="entry name" value="AB_hydrolase_1"/>
</dbReference>
<keyword evidence="4" id="KW-1185">Reference proteome</keyword>
<evidence type="ECO:0000256" key="1">
    <source>
        <dbReference type="SAM" id="SignalP"/>
    </source>
</evidence>
<comment type="caution">
    <text evidence="3">The sequence shown here is derived from an EMBL/GenBank/DDBJ whole genome shotgun (WGS) entry which is preliminary data.</text>
</comment>